<protein>
    <submittedName>
        <fullName evidence="2">Uncharacterized protein</fullName>
    </submittedName>
</protein>
<keyword evidence="3" id="KW-1185">Reference proteome</keyword>
<gene>
    <name evidence="2" type="ORF">EXIGLDRAFT_694899</name>
</gene>
<feature type="compositionally biased region" description="Basic and acidic residues" evidence="1">
    <location>
        <begin position="342"/>
        <end position="352"/>
    </location>
</feature>
<dbReference type="AlphaFoldDB" id="A0A165GAF1"/>
<evidence type="ECO:0000313" key="3">
    <source>
        <dbReference type="Proteomes" id="UP000077266"/>
    </source>
</evidence>
<dbReference type="InParanoid" id="A0A165GAF1"/>
<dbReference type="STRING" id="1314781.A0A165GAF1"/>
<sequence>MNNHRLGILLNPMHQPYPRSSSGSSTGNASSSDSSSPFHSRSSSVARKIRFAPLPDPRKDDVDSDGADSTGDDSTDTQDTKKPSALSFEPTSPTSPRSGPCAELTELPASPVLSEHDVHSTPKSGRRWAKMLPKALLPKGARNSLDEGSLLSPLSSGLGFPRSSSRDSTLSFSSITSSHSTHKHGFRRGSTGGSGPALKPNIPLGPPLSPSFSDAGANGARGQRMLNGRVYGAARSDSPQRSARNTQEPQFVEWGYGGMGSVQNRNVLAKGGAAADWGKLQSNASNVVADVPEEEDDGSGMAWVRRRRAQREKERLEKERQEREAAAAAPADPSVLSAVSEKVAEKDDDTASTHEATSSKVADIPQISIHPVVAAISASRPETPTASSIRRAPSISRNTSVASAASAATTIKEMSREAKETDIADHTFTAFTLPARGSRPASPSPERSSGGSTTGDDDADEEDEGEGEDSTVEDDAGDDEAEDEETERARRTAACAGVEKLVRHNH</sequence>
<evidence type="ECO:0000256" key="1">
    <source>
        <dbReference type="SAM" id="MobiDB-lite"/>
    </source>
</evidence>
<accession>A0A165GAF1</accession>
<feature type="compositionally biased region" description="Basic and acidic residues" evidence="1">
    <location>
        <begin position="311"/>
        <end position="325"/>
    </location>
</feature>
<dbReference type="Proteomes" id="UP000077266">
    <property type="component" value="Unassembled WGS sequence"/>
</dbReference>
<feature type="region of interest" description="Disordered" evidence="1">
    <location>
        <begin position="288"/>
        <end position="506"/>
    </location>
</feature>
<feature type="compositionally biased region" description="Low complexity" evidence="1">
    <location>
        <begin position="434"/>
        <end position="451"/>
    </location>
</feature>
<feature type="region of interest" description="Disordered" evidence="1">
    <location>
        <begin position="140"/>
        <end position="248"/>
    </location>
</feature>
<dbReference type="OrthoDB" id="3363386at2759"/>
<evidence type="ECO:0000313" key="2">
    <source>
        <dbReference type="EMBL" id="KZV90225.1"/>
    </source>
</evidence>
<organism evidence="2 3">
    <name type="scientific">Exidia glandulosa HHB12029</name>
    <dbReference type="NCBI Taxonomy" id="1314781"/>
    <lineage>
        <taxon>Eukaryota</taxon>
        <taxon>Fungi</taxon>
        <taxon>Dikarya</taxon>
        <taxon>Basidiomycota</taxon>
        <taxon>Agaricomycotina</taxon>
        <taxon>Agaricomycetes</taxon>
        <taxon>Auriculariales</taxon>
        <taxon>Exidiaceae</taxon>
        <taxon>Exidia</taxon>
    </lineage>
</organism>
<dbReference type="EMBL" id="KV426053">
    <property type="protein sequence ID" value="KZV90225.1"/>
    <property type="molecule type" value="Genomic_DNA"/>
</dbReference>
<feature type="compositionally biased region" description="Polar residues" evidence="1">
    <location>
        <begin position="237"/>
        <end position="248"/>
    </location>
</feature>
<feature type="compositionally biased region" description="Basic and acidic residues" evidence="1">
    <location>
        <begin position="413"/>
        <end position="425"/>
    </location>
</feature>
<feature type="compositionally biased region" description="Low complexity" evidence="1">
    <location>
        <begin position="146"/>
        <end position="179"/>
    </location>
</feature>
<feature type="compositionally biased region" description="Acidic residues" evidence="1">
    <location>
        <begin position="62"/>
        <end position="76"/>
    </location>
</feature>
<feature type="compositionally biased region" description="Low complexity" evidence="1">
    <location>
        <begin position="20"/>
        <end position="44"/>
    </location>
</feature>
<reference evidence="2 3" key="1">
    <citation type="journal article" date="2016" name="Mol. Biol. Evol.">
        <title>Comparative Genomics of Early-Diverging Mushroom-Forming Fungi Provides Insights into the Origins of Lignocellulose Decay Capabilities.</title>
        <authorList>
            <person name="Nagy L.G."/>
            <person name="Riley R."/>
            <person name="Tritt A."/>
            <person name="Adam C."/>
            <person name="Daum C."/>
            <person name="Floudas D."/>
            <person name="Sun H."/>
            <person name="Yadav J.S."/>
            <person name="Pangilinan J."/>
            <person name="Larsson K.H."/>
            <person name="Matsuura K."/>
            <person name="Barry K."/>
            <person name="Labutti K."/>
            <person name="Kuo R."/>
            <person name="Ohm R.A."/>
            <person name="Bhattacharya S.S."/>
            <person name="Shirouzu T."/>
            <person name="Yoshinaga Y."/>
            <person name="Martin F.M."/>
            <person name="Grigoriev I.V."/>
            <person name="Hibbett D.S."/>
        </authorList>
    </citation>
    <scope>NUCLEOTIDE SEQUENCE [LARGE SCALE GENOMIC DNA]</scope>
    <source>
        <strain evidence="2 3">HHB12029</strain>
    </source>
</reference>
<feature type="compositionally biased region" description="Low complexity" evidence="1">
    <location>
        <begin position="386"/>
        <end position="410"/>
    </location>
</feature>
<proteinExistence type="predicted"/>
<feature type="region of interest" description="Disordered" evidence="1">
    <location>
        <begin position="1"/>
        <end position="128"/>
    </location>
</feature>
<name>A0A165GAF1_EXIGL</name>
<feature type="compositionally biased region" description="Acidic residues" evidence="1">
    <location>
        <begin position="455"/>
        <end position="486"/>
    </location>
</feature>